<organism evidence="11 12">
    <name type="scientific">Geobacillus thermoleovorans</name>
    <name type="common">Bacillus thermoleovorans</name>
    <dbReference type="NCBI Taxonomy" id="33941"/>
    <lineage>
        <taxon>Bacteria</taxon>
        <taxon>Bacillati</taxon>
        <taxon>Bacillota</taxon>
        <taxon>Bacilli</taxon>
        <taxon>Bacillales</taxon>
        <taxon>Anoxybacillaceae</taxon>
        <taxon>Geobacillus</taxon>
        <taxon>Geobacillus thermoleovorans group</taxon>
    </lineage>
</organism>
<keyword evidence="9 10" id="KW-0131">Cell cycle</keyword>
<evidence type="ECO:0000313" key="12">
    <source>
        <dbReference type="Proteomes" id="UP000246996"/>
    </source>
</evidence>
<dbReference type="Pfam" id="PF00005">
    <property type="entry name" value="ABC_tran"/>
    <property type="match status" value="1"/>
</dbReference>
<protein>
    <recommendedName>
        <fullName evidence="2 10">Cell division ATP-binding protein FtsE</fullName>
    </recommendedName>
</protein>
<dbReference type="Gene3D" id="3.40.50.300">
    <property type="entry name" value="P-loop containing nucleotide triphosphate hydrolases"/>
    <property type="match status" value="1"/>
</dbReference>
<proteinExistence type="inferred from homology"/>
<keyword evidence="6 10" id="KW-0547">Nucleotide-binding</keyword>
<dbReference type="GeneID" id="32064973"/>
<dbReference type="GO" id="GO:0005524">
    <property type="term" value="F:ATP binding"/>
    <property type="evidence" value="ECO:0007669"/>
    <property type="project" value="UniProtKB-UniRule"/>
</dbReference>
<comment type="subunit">
    <text evidence="10">Homodimer. Forms a membrane-associated complex with FtsX.</text>
</comment>
<gene>
    <name evidence="10 11" type="primary">ftsE</name>
    <name evidence="11" type="ORF">C1N76_09695</name>
</gene>
<comment type="subcellular location">
    <subcellularLocation>
        <location evidence="10">Cell membrane</location>
        <topology evidence="10">Peripheral membrane protein</topology>
        <orientation evidence="10">Cytoplasmic side</orientation>
    </subcellularLocation>
</comment>
<dbReference type="Proteomes" id="UP000246996">
    <property type="component" value="Chromosome"/>
</dbReference>
<keyword evidence="5 10" id="KW-0132">Cell division</keyword>
<dbReference type="PANTHER" id="PTHR24220">
    <property type="entry name" value="IMPORT ATP-BINDING PROTEIN"/>
    <property type="match status" value="1"/>
</dbReference>
<dbReference type="PROSITE" id="PS50893">
    <property type="entry name" value="ABC_TRANSPORTER_2"/>
    <property type="match status" value="1"/>
</dbReference>
<dbReference type="InterPro" id="IPR005286">
    <property type="entry name" value="Cell_div_FtsE"/>
</dbReference>
<dbReference type="PANTHER" id="PTHR24220:SF470">
    <property type="entry name" value="CELL DIVISION ATP-BINDING PROTEIN FTSE"/>
    <property type="match status" value="1"/>
</dbReference>
<evidence type="ECO:0000256" key="2">
    <source>
        <dbReference type="ARBA" id="ARBA00020019"/>
    </source>
</evidence>
<comment type="similarity">
    <text evidence="1 10">Belongs to the ABC transporter superfamily.</text>
</comment>
<dbReference type="EMBL" id="CP027303">
    <property type="protein sequence ID" value="AWO76451.1"/>
    <property type="molecule type" value="Genomic_DNA"/>
</dbReference>
<dbReference type="FunFam" id="3.40.50.300:FF:000056">
    <property type="entry name" value="Cell division ATP-binding protein FtsE"/>
    <property type="match status" value="1"/>
</dbReference>
<dbReference type="GO" id="GO:0005886">
    <property type="term" value="C:plasma membrane"/>
    <property type="evidence" value="ECO:0007669"/>
    <property type="project" value="UniProtKB-SubCell"/>
</dbReference>
<dbReference type="RefSeq" id="WP_011232571.1">
    <property type="nucleotide sequence ID" value="NZ_CP014335.1"/>
</dbReference>
<evidence type="ECO:0000256" key="8">
    <source>
        <dbReference type="ARBA" id="ARBA00023136"/>
    </source>
</evidence>
<dbReference type="GO" id="GO:0051301">
    <property type="term" value="P:cell division"/>
    <property type="evidence" value="ECO:0007669"/>
    <property type="project" value="UniProtKB-UniRule"/>
</dbReference>
<dbReference type="PROSITE" id="PS00211">
    <property type="entry name" value="ABC_TRANSPORTER_1"/>
    <property type="match status" value="1"/>
</dbReference>
<dbReference type="CDD" id="cd03292">
    <property type="entry name" value="ABC_FtsE"/>
    <property type="match status" value="1"/>
</dbReference>
<keyword evidence="8 10" id="KW-0472">Membrane</keyword>
<evidence type="ECO:0000256" key="10">
    <source>
        <dbReference type="RuleBase" id="RU365094"/>
    </source>
</evidence>
<dbReference type="InterPro" id="IPR003593">
    <property type="entry name" value="AAA+_ATPase"/>
</dbReference>
<evidence type="ECO:0000256" key="7">
    <source>
        <dbReference type="ARBA" id="ARBA00022840"/>
    </source>
</evidence>
<dbReference type="InterPro" id="IPR017871">
    <property type="entry name" value="ABC_transporter-like_CS"/>
</dbReference>
<sequence length="231" mass="25850">MIEMQDVYKTYPNGVVALNGINVRIKQGEFVYVVGPSGAGKSTFIKMMYREEKPTSGTIMVNGVNLAKLKDSKVPLLRRHIGVVFQDFKLLPKLNVYENVAFALEVIEESPKVIRKKVMEVLDLVGLKHKIRSYPNELSGGEQQRVSIARSIVNSPKIVIADEPTGNLDPETSWGIVELFEKINDRGTTIVMATHNKEIVNATRRRVIAIENGKIVRDEAKGEYGYDASYV</sequence>
<reference evidence="12" key="1">
    <citation type="submission" date="2018-02" db="EMBL/GenBank/DDBJ databases">
        <title>The complete genome of bacterial strain SGAirxxxx.</title>
        <authorList>
            <person name="Schuster S.C."/>
        </authorList>
    </citation>
    <scope>NUCLEOTIDE SEQUENCE [LARGE SCALE GENOMIC DNA]</scope>
    <source>
        <strain evidence="12">SGAir0734</strain>
    </source>
</reference>
<keyword evidence="7 10" id="KW-0067">ATP-binding</keyword>
<evidence type="ECO:0000256" key="1">
    <source>
        <dbReference type="ARBA" id="ARBA00005417"/>
    </source>
</evidence>
<name>A0A1C3D9T3_GEOTH</name>
<evidence type="ECO:0000256" key="6">
    <source>
        <dbReference type="ARBA" id="ARBA00022741"/>
    </source>
</evidence>
<evidence type="ECO:0000256" key="3">
    <source>
        <dbReference type="ARBA" id="ARBA00022448"/>
    </source>
</evidence>
<evidence type="ECO:0000256" key="5">
    <source>
        <dbReference type="ARBA" id="ARBA00022618"/>
    </source>
</evidence>
<dbReference type="InterPro" id="IPR027417">
    <property type="entry name" value="P-loop_NTPase"/>
</dbReference>
<comment type="function">
    <text evidence="10">Part of the ABC transporter FtsEX involved in cellular division.</text>
</comment>
<dbReference type="AlphaFoldDB" id="A0A1C3D9T3"/>
<dbReference type="GO" id="GO:0016887">
    <property type="term" value="F:ATP hydrolysis activity"/>
    <property type="evidence" value="ECO:0007669"/>
    <property type="project" value="InterPro"/>
</dbReference>
<dbReference type="SMART" id="SM00382">
    <property type="entry name" value="AAA"/>
    <property type="match status" value="1"/>
</dbReference>
<dbReference type="InterPro" id="IPR015854">
    <property type="entry name" value="ABC_transpr_LolD-like"/>
</dbReference>
<accession>A0A1C3D9T3</accession>
<evidence type="ECO:0000256" key="4">
    <source>
        <dbReference type="ARBA" id="ARBA00022475"/>
    </source>
</evidence>
<dbReference type="SUPFAM" id="SSF52540">
    <property type="entry name" value="P-loop containing nucleoside triphosphate hydrolases"/>
    <property type="match status" value="1"/>
</dbReference>
<keyword evidence="4 10" id="KW-1003">Cell membrane</keyword>
<evidence type="ECO:0000313" key="11">
    <source>
        <dbReference type="EMBL" id="AWO76451.1"/>
    </source>
</evidence>
<keyword evidence="3" id="KW-0813">Transport</keyword>
<evidence type="ECO:0000256" key="9">
    <source>
        <dbReference type="ARBA" id="ARBA00023306"/>
    </source>
</evidence>
<dbReference type="InterPro" id="IPR003439">
    <property type="entry name" value="ABC_transporter-like_ATP-bd"/>
</dbReference>
<dbReference type="NCBIfam" id="TIGR02673">
    <property type="entry name" value="FtsE"/>
    <property type="match status" value="1"/>
</dbReference>
<dbReference type="GO" id="GO:0022857">
    <property type="term" value="F:transmembrane transporter activity"/>
    <property type="evidence" value="ECO:0007669"/>
    <property type="project" value="TreeGrafter"/>
</dbReference>
<dbReference type="KEGG" id="gtk:GT3570_15120"/>